<sequence>MTTDWHPLEQELQVWMDQGLTLPLWWRDDDAIEPTPQLNQLTRLSEKLDLPVHLAVIPRDATAALALYIATSAQLIPIVHGWAHQNHAPQGDKKAEFEAHRPVERVLADAGRGLDTLRTLLGKTVTPMFVPPWNRISDDATLGLAKLGYTSLSTFKPRSSPETAPGLAQINTHLDPIHWKGSRSLVPPQQLLDQVTRQLNARRTGAADAVEPYGILTHHLVHDAAIWDFTASLLSRLLAGPAISWTHPQRTIS</sequence>
<reference evidence="1 2" key="1">
    <citation type="submission" date="2018-10" db="EMBL/GenBank/DDBJ databases">
        <title>Parasedimentitalea marina sp. nov., a psychrophilic bacterium isolated from deep seawater of the New Britain Trench.</title>
        <authorList>
            <person name="Cao J."/>
        </authorList>
    </citation>
    <scope>NUCLEOTIDE SEQUENCE [LARGE SCALE GENOMIC DNA]</scope>
    <source>
        <strain evidence="1 2">W43</strain>
    </source>
</reference>
<dbReference type="OrthoDB" id="6086702at2"/>
<dbReference type="EMBL" id="CP033219">
    <property type="protein sequence ID" value="AZV76876.1"/>
    <property type="molecule type" value="Genomic_DNA"/>
</dbReference>
<accession>A0A3T0MYM7</accession>
<dbReference type="RefSeq" id="WP_127747342.1">
    <property type="nucleotide sequence ID" value="NZ_CP033219.1"/>
</dbReference>
<proteinExistence type="predicted"/>
<dbReference type="GO" id="GO:0005975">
    <property type="term" value="P:carbohydrate metabolic process"/>
    <property type="evidence" value="ECO:0007669"/>
    <property type="project" value="InterPro"/>
</dbReference>
<gene>
    <name evidence="1" type="ORF">EBB79_02495</name>
</gene>
<evidence type="ECO:0000313" key="1">
    <source>
        <dbReference type="EMBL" id="AZV76876.1"/>
    </source>
</evidence>
<dbReference type="AlphaFoldDB" id="A0A3T0MYM7"/>
<evidence type="ECO:0000313" key="2">
    <source>
        <dbReference type="Proteomes" id="UP000283063"/>
    </source>
</evidence>
<protein>
    <submittedName>
        <fullName evidence="1">Polysaccharide deacetylase</fullName>
    </submittedName>
</protein>
<dbReference type="InterPro" id="IPR011330">
    <property type="entry name" value="Glyco_hydro/deAcase_b/a-brl"/>
</dbReference>
<name>A0A3T0MYM7_9RHOB</name>
<dbReference type="SUPFAM" id="SSF88713">
    <property type="entry name" value="Glycoside hydrolase/deacetylase"/>
    <property type="match status" value="1"/>
</dbReference>
<dbReference type="Proteomes" id="UP000283063">
    <property type="component" value="Chromosome"/>
</dbReference>
<dbReference type="InterPro" id="IPR049591">
    <property type="entry name" value="CE4_u4-like"/>
</dbReference>
<keyword evidence="2" id="KW-1185">Reference proteome</keyword>
<organism evidence="1 2">
    <name type="scientific">Parasedimentitalea marina</name>
    <dbReference type="NCBI Taxonomy" id="2483033"/>
    <lineage>
        <taxon>Bacteria</taxon>
        <taxon>Pseudomonadati</taxon>
        <taxon>Pseudomonadota</taxon>
        <taxon>Alphaproteobacteria</taxon>
        <taxon>Rhodobacterales</taxon>
        <taxon>Paracoccaceae</taxon>
        <taxon>Parasedimentitalea</taxon>
    </lineage>
</organism>
<dbReference type="CDD" id="cd10928">
    <property type="entry name" value="CE4_u4"/>
    <property type="match status" value="1"/>
</dbReference>
<dbReference type="Gene3D" id="3.20.20.370">
    <property type="entry name" value="Glycoside hydrolase/deacetylase"/>
    <property type="match status" value="1"/>
</dbReference>
<dbReference type="KEGG" id="sedi:EBB79_02495"/>